<dbReference type="PRINTS" id="PR00950">
    <property type="entry name" value="TYPE3IMSPROT"/>
</dbReference>
<feature type="region of interest" description="Disordered" evidence="14">
    <location>
        <begin position="1"/>
        <end position="24"/>
    </location>
</feature>
<dbReference type="PANTHER" id="PTHR30531">
    <property type="entry name" value="FLAGELLAR BIOSYNTHETIC PROTEIN FLHB"/>
    <property type="match status" value="1"/>
</dbReference>
<keyword evidence="15" id="KW-0282">Flagellum</keyword>
<evidence type="ECO:0000256" key="7">
    <source>
        <dbReference type="ARBA" id="ARBA00022795"/>
    </source>
</evidence>
<evidence type="ECO:0000256" key="6">
    <source>
        <dbReference type="ARBA" id="ARBA00022692"/>
    </source>
</evidence>
<reference evidence="15" key="1">
    <citation type="submission" date="2006-03" db="EMBL/GenBank/DDBJ databases">
        <title>Complete sequence of Rhodopseudomonas palustris BisB18.</title>
        <authorList>
            <consortium name="US DOE Joint Genome Institute"/>
            <person name="Copeland A."/>
            <person name="Lucas S."/>
            <person name="Lapidus A."/>
            <person name="Barry K."/>
            <person name="Detter J.C."/>
            <person name="Glavina del Rio T."/>
            <person name="Hammon N."/>
            <person name="Israni S."/>
            <person name="Dalin E."/>
            <person name="Tice H."/>
            <person name="Pitluck S."/>
            <person name="Chain P."/>
            <person name="Malfatti S."/>
            <person name="Shin M."/>
            <person name="Vergez L."/>
            <person name="Schmutz J."/>
            <person name="Larimer F."/>
            <person name="Land M."/>
            <person name="Hauser L."/>
            <person name="Pelletier D.A."/>
            <person name="Kyrpides N."/>
            <person name="Anderson I."/>
            <person name="Oda Y."/>
            <person name="Harwood C.S."/>
            <person name="Richardson P."/>
        </authorList>
    </citation>
    <scope>NUCLEOTIDE SEQUENCE [LARGE SCALE GENOMIC DNA]</scope>
    <source>
        <strain evidence="15">BisB18</strain>
    </source>
</reference>
<evidence type="ECO:0000313" key="15">
    <source>
        <dbReference type="EMBL" id="ABD86657.1"/>
    </source>
</evidence>
<dbReference type="eggNOG" id="COG1377">
    <property type="taxonomic scope" value="Bacteria"/>
</dbReference>
<keyword evidence="11 13" id="KW-1006">Bacterial flagellum protein export</keyword>
<dbReference type="InterPro" id="IPR006135">
    <property type="entry name" value="T3SS_substrate_exporter"/>
</dbReference>
<dbReference type="Gene3D" id="3.40.1690.10">
    <property type="entry name" value="secretion proteins EscU"/>
    <property type="match status" value="1"/>
</dbReference>
<feature type="transmembrane region" description="Helical" evidence="13">
    <location>
        <begin position="83"/>
        <end position="112"/>
    </location>
</feature>
<sequence length="358" mass="39245">MSEGPDKESKTEEPTEKKIRDSVEKGKIPVSREASIFSSMIALLLILSFLAVDNVRNLTATLARMIDDPSGIRIRTAADATEFLVAVGASAAGLVLPIVIVLAVAGVLASVLQNVPLIVFERIAPDASRISIAKGWGRIFGGQGRVEFAKSVFKFIAISLVVTIVLRAEEATAVNALFSDPTAVPELILAAAMRLVSAISIATIVLVALDLLWARFHWRRDLRMTKQELKDEFRQAEGDPIVKSRLRSIARDRARKRMLAAVPRATLVIANPTHYAIALKYQHGEDAAPTVLAKGQDLIALKIREIAERNNVPVVEDRMLARSMYDAAEIDRVIPAEFFRPVAEIIYFLHSRRAKPGA</sequence>
<dbReference type="STRING" id="316056.RPC_1093"/>
<dbReference type="RefSeq" id="WP_011471562.1">
    <property type="nucleotide sequence ID" value="NC_007925.1"/>
</dbReference>
<keyword evidence="8 13" id="KW-0653">Protein transport</keyword>
<comment type="function">
    <text evidence="12 13">Required for formation of the rod structure in the basal body of the flagellar apparatus. Together with FliI and FliH, may constitute the export apparatus of flagellin.</text>
</comment>
<dbReference type="Pfam" id="PF01312">
    <property type="entry name" value="Bac_export_2"/>
    <property type="match status" value="1"/>
</dbReference>
<keyword evidence="15" id="KW-0966">Cell projection</keyword>
<dbReference type="Gene3D" id="6.10.250.2080">
    <property type="match status" value="1"/>
</dbReference>
<keyword evidence="15" id="KW-0969">Cilium</keyword>
<keyword evidence="5 13" id="KW-1003">Cell membrane</keyword>
<dbReference type="KEGG" id="rpc:RPC_1093"/>
<keyword evidence="6 13" id="KW-0812">Transmembrane</keyword>
<dbReference type="HOGENOM" id="CLU_041013_1_2_5"/>
<organism evidence="15">
    <name type="scientific">Rhodopseudomonas palustris (strain BisB18)</name>
    <dbReference type="NCBI Taxonomy" id="316056"/>
    <lineage>
        <taxon>Bacteria</taxon>
        <taxon>Pseudomonadati</taxon>
        <taxon>Pseudomonadota</taxon>
        <taxon>Alphaproteobacteria</taxon>
        <taxon>Hyphomicrobiales</taxon>
        <taxon>Nitrobacteraceae</taxon>
        <taxon>Rhodopseudomonas</taxon>
    </lineage>
</organism>
<evidence type="ECO:0000256" key="12">
    <source>
        <dbReference type="ARBA" id="ARBA00025078"/>
    </source>
</evidence>
<keyword evidence="7 13" id="KW-1005">Bacterial flagellum biogenesis</keyword>
<evidence type="ECO:0000256" key="10">
    <source>
        <dbReference type="ARBA" id="ARBA00023136"/>
    </source>
</evidence>
<evidence type="ECO:0000256" key="3">
    <source>
        <dbReference type="ARBA" id="ARBA00021622"/>
    </source>
</evidence>
<feature type="transmembrane region" description="Helical" evidence="13">
    <location>
        <begin position="188"/>
        <end position="214"/>
    </location>
</feature>
<keyword evidence="4 13" id="KW-0813">Transport</keyword>
<evidence type="ECO:0000256" key="5">
    <source>
        <dbReference type="ARBA" id="ARBA00022475"/>
    </source>
</evidence>
<evidence type="ECO:0000256" key="1">
    <source>
        <dbReference type="ARBA" id="ARBA00004651"/>
    </source>
</evidence>
<dbReference type="NCBIfam" id="TIGR00328">
    <property type="entry name" value="flhB"/>
    <property type="match status" value="1"/>
</dbReference>
<evidence type="ECO:0000256" key="13">
    <source>
        <dbReference type="RuleBase" id="RU364091"/>
    </source>
</evidence>
<dbReference type="InterPro" id="IPR029025">
    <property type="entry name" value="T3SS_substrate_exporter_C"/>
</dbReference>
<evidence type="ECO:0000256" key="2">
    <source>
        <dbReference type="ARBA" id="ARBA00010690"/>
    </source>
</evidence>
<accession>Q21AC9</accession>
<evidence type="ECO:0000256" key="14">
    <source>
        <dbReference type="SAM" id="MobiDB-lite"/>
    </source>
</evidence>
<feature type="transmembrane region" description="Helical" evidence="13">
    <location>
        <begin position="34"/>
        <end position="52"/>
    </location>
</feature>
<evidence type="ECO:0000256" key="11">
    <source>
        <dbReference type="ARBA" id="ARBA00023225"/>
    </source>
</evidence>
<dbReference type="PANTHER" id="PTHR30531:SF12">
    <property type="entry name" value="FLAGELLAR BIOSYNTHETIC PROTEIN FLHB"/>
    <property type="match status" value="1"/>
</dbReference>
<evidence type="ECO:0000256" key="9">
    <source>
        <dbReference type="ARBA" id="ARBA00022989"/>
    </source>
</evidence>
<evidence type="ECO:0000256" key="4">
    <source>
        <dbReference type="ARBA" id="ARBA00022448"/>
    </source>
</evidence>
<proteinExistence type="inferred from homology"/>
<dbReference type="GO" id="GO:0005886">
    <property type="term" value="C:plasma membrane"/>
    <property type="evidence" value="ECO:0007669"/>
    <property type="project" value="UniProtKB-SubCell"/>
</dbReference>
<comment type="subcellular location">
    <subcellularLocation>
        <location evidence="1">Cell membrane</location>
        <topology evidence="1">Multi-pass membrane protein</topology>
    </subcellularLocation>
</comment>
<dbReference type="GO" id="GO:0009306">
    <property type="term" value="P:protein secretion"/>
    <property type="evidence" value="ECO:0007669"/>
    <property type="project" value="InterPro"/>
</dbReference>
<name>Q21AC9_RHOPB</name>
<comment type="caution">
    <text evidence="13">Lacks conserved residue(s) required for the propagation of feature annotation.</text>
</comment>
<keyword evidence="9 13" id="KW-1133">Transmembrane helix</keyword>
<dbReference type="EMBL" id="CP000301">
    <property type="protein sequence ID" value="ABD86657.1"/>
    <property type="molecule type" value="Genomic_DNA"/>
</dbReference>
<protein>
    <recommendedName>
        <fullName evidence="3 13">Flagellar biosynthetic protein FlhB</fullName>
    </recommendedName>
</protein>
<comment type="similarity">
    <text evidence="2 13">Belongs to the type III secretion exporter family.</text>
</comment>
<gene>
    <name evidence="13" type="primary">flhB</name>
    <name evidence="15" type="ordered locus">RPC_1093</name>
</gene>
<dbReference type="AlphaFoldDB" id="Q21AC9"/>
<evidence type="ECO:0000256" key="8">
    <source>
        <dbReference type="ARBA" id="ARBA00022927"/>
    </source>
</evidence>
<keyword evidence="10 13" id="KW-0472">Membrane</keyword>
<dbReference type="OrthoDB" id="9807950at2"/>
<dbReference type="GO" id="GO:0044780">
    <property type="term" value="P:bacterial-type flagellum assembly"/>
    <property type="evidence" value="ECO:0007669"/>
    <property type="project" value="InterPro"/>
</dbReference>
<dbReference type="SUPFAM" id="SSF160544">
    <property type="entry name" value="EscU C-terminal domain-like"/>
    <property type="match status" value="1"/>
</dbReference>
<dbReference type="InterPro" id="IPR006136">
    <property type="entry name" value="FlhB"/>
</dbReference>